<dbReference type="EMBL" id="CP136051">
    <property type="protein sequence ID" value="WOK05316.1"/>
    <property type="molecule type" value="Genomic_DNA"/>
</dbReference>
<dbReference type="InterPro" id="IPR051257">
    <property type="entry name" value="Diverse_CBS-Domain"/>
</dbReference>
<keyword evidence="1 2" id="KW-0129">CBS domain</keyword>
<dbReference type="RefSeq" id="WP_317488075.1">
    <property type="nucleotide sequence ID" value="NZ_CP136051.1"/>
</dbReference>
<evidence type="ECO:0000313" key="5">
    <source>
        <dbReference type="Proteomes" id="UP001302349"/>
    </source>
</evidence>
<dbReference type="SUPFAM" id="SSF54631">
    <property type="entry name" value="CBS-domain pair"/>
    <property type="match status" value="1"/>
</dbReference>
<reference evidence="4 5" key="1">
    <citation type="journal article" date="2023" name="Microbiol. Resour. Announc.">
        <title>Complete Genome Sequence of Imperialibacter roseus strain P4T.</title>
        <authorList>
            <person name="Tizabi D.R."/>
            <person name="Bachvaroff T."/>
            <person name="Hill R.T."/>
        </authorList>
    </citation>
    <scope>NUCLEOTIDE SEQUENCE [LARGE SCALE GENOMIC DNA]</scope>
    <source>
        <strain evidence="4 5">P4T</strain>
    </source>
</reference>
<evidence type="ECO:0000256" key="2">
    <source>
        <dbReference type="PROSITE-ProRule" id="PRU00703"/>
    </source>
</evidence>
<evidence type="ECO:0000313" key="4">
    <source>
        <dbReference type="EMBL" id="WOK05316.1"/>
    </source>
</evidence>
<feature type="domain" description="CBS" evidence="3">
    <location>
        <begin position="27"/>
        <end position="85"/>
    </location>
</feature>
<dbReference type="CDD" id="cd04629">
    <property type="entry name" value="CBS_pair_bac"/>
    <property type="match status" value="1"/>
</dbReference>
<evidence type="ECO:0000256" key="1">
    <source>
        <dbReference type="ARBA" id="ARBA00023122"/>
    </source>
</evidence>
<dbReference type="PANTHER" id="PTHR43080:SF26">
    <property type="entry name" value="REGULATORY PROTEIN"/>
    <property type="match status" value="1"/>
</dbReference>
<accession>A0ABZ0INN2</accession>
<keyword evidence="5" id="KW-1185">Reference proteome</keyword>
<dbReference type="SMART" id="SM00116">
    <property type="entry name" value="CBS"/>
    <property type="match status" value="2"/>
</dbReference>
<sequence length="150" mass="16791">MVKSFRGEIEEKPKRREMHPVLVADYMATRLVTFHPDQSIYEVVHILLARKISGGPVVNAENELVGVISEGDCLKEVVRGKYHDMPVLSGKVADHMAKDVVSIGPAMTIFDVAKLFLERRLRRFPVVLEGKLVGQISQKDVMKAVLKIKG</sequence>
<dbReference type="Proteomes" id="UP001302349">
    <property type="component" value="Chromosome"/>
</dbReference>
<gene>
    <name evidence="4" type="ORF">RT717_19740</name>
</gene>
<dbReference type="PROSITE" id="PS51371">
    <property type="entry name" value="CBS"/>
    <property type="match status" value="2"/>
</dbReference>
<dbReference type="Pfam" id="PF00571">
    <property type="entry name" value="CBS"/>
    <property type="match status" value="2"/>
</dbReference>
<dbReference type="Gene3D" id="3.10.580.10">
    <property type="entry name" value="CBS-domain"/>
    <property type="match status" value="1"/>
</dbReference>
<organism evidence="4 5">
    <name type="scientific">Imperialibacter roseus</name>
    <dbReference type="NCBI Taxonomy" id="1324217"/>
    <lineage>
        <taxon>Bacteria</taxon>
        <taxon>Pseudomonadati</taxon>
        <taxon>Bacteroidota</taxon>
        <taxon>Cytophagia</taxon>
        <taxon>Cytophagales</taxon>
        <taxon>Flammeovirgaceae</taxon>
        <taxon>Imperialibacter</taxon>
    </lineage>
</organism>
<protein>
    <submittedName>
        <fullName evidence="4">CBS domain-containing protein</fullName>
    </submittedName>
</protein>
<feature type="domain" description="CBS" evidence="3">
    <location>
        <begin position="96"/>
        <end position="150"/>
    </location>
</feature>
<dbReference type="PANTHER" id="PTHR43080">
    <property type="entry name" value="CBS DOMAIN-CONTAINING PROTEIN CBSX3, MITOCHONDRIAL"/>
    <property type="match status" value="1"/>
</dbReference>
<dbReference type="InterPro" id="IPR046342">
    <property type="entry name" value="CBS_dom_sf"/>
</dbReference>
<dbReference type="InterPro" id="IPR000644">
    <property type="entry name" value="CBS_dom"/>
</dbReference>
<name>A0ABZ0INN2_9BACT</name>
<evidence type="ECO:0000259" key="3">
    <source>
        <dbReference type="PROSITE" id="PS51371"/>
    </source>
</evidence>
<dbReference type="InterPro" id="IPR044729">
    <property type="entry name" value="CBS_bac"/>
</dbReference>
<proteinExistence type="predicted"/>